<protein>
    <submittedName>
        <fullName evidence="2">Amidotransferase</fullName>
    </submittedName>
</protein>
<evidence type="ECO:0000313" key="2">
    <source>
        <dbReference type="EMBL" id="OAM88384.1"/>
    </source>
</evidence>
<dbReference type="EMBL" id="LRRQ01000137">
    <property type="protein sequence ID" value="OAM88384.1"/>
    <property type="molecule type" value="Genomic_DNA"/>
</dbReference>
<reference evidence="2 3" key="1">
    <citation type="submission" date="2016-01" db="EMBL/GenBank/DDBJ databases">
        <title>High potential of lignocellulose degradation of a new Verrucomicrobia species.</title>
        <authorList>
            <person name="Wang Y."/>
            <person name="Shi Y."/>
            <person name="Qiu Z."/>
            <person name="Liu S."/>
            <person name="Yang H."/>
        </authorList>
    </citation>
    <scope>NUCLEOTIDE SEQUENCE [LARGE SCALE GENOMIC DNA]</scope>
    <source>
        <strain evidence="2 3">TSB47</strain>
    </source>
</reference>
<dbReference type="InterPro" id="IPR044992">
    <property type="entry name" value="ChyE-like"/>
</dbReference>
<evidence type="ECO:0000313" key="3">
    <source>
        <dbReference type="Proteomes" id="UP000078486"/>
    </source>
</evidence>
<dbReference type="GO" id="GO:0016740">
    <property type="term" value="F:transferase activity"/>
    <property type="evidence" value="ECO:0007669"/>
    <property type="project" value="UniProtKB-KW"/>
</dbReference>
<dbReference type="OrthoDB" id="9813383at2"/>
<comment type="caution">
    <text evidence="2">The sequence shown here is derived from an EMBL/GenBank/DDBJ whole genome shotgun (WGS) entry which is preliminary data.</text>
</comment>
<dbReference type="PROSITE" id="PS51273">
    <property type="entry name" value="GATASE_TYPE_1"/>
    <property type="match status" value="1"/>
</dbReference>
<dbReference type="GO" id="GO:0005829">
    <property type="term" value="C:cytosol"/>
    <property type="evidence" value="ECO:0007669"/>
    <property type="project" value="TreeGrafter"/>
</dbReference>
<name>A0A178IEE2_9BACT</name>
<dbReference type="InterPro" id="IPR029062">
    <property type="entry name" value="Class_I_gatase-like"/>
</dbReference>
<dbReference type="RefSeq" id="WP_068771943.1">
    <property type="nucleotide sequence ID" value="NZ_CP109796.1"/>
</dbReference>
<dbReference type="CDD" id="cd01741">
    <property type="entry name" value="GATase1_1"/>
    <property type="match status" value="1"/>
</dbReference>
<dbReference type="PANTHER" id="PTHR42695">
    <property type="entry name" value="GLUTAMINE AMIDOTRANSFERASE YLR126C-RELATED"/>
    <property type="match status" value="1"/>
</dbReference>
<organism evidence="2 3">
    <name type="scientific">Termitidicoccus mucosus</name>
    <dbReference type="NCBI Taxonomy" id="1184151"/>
    <lineage>
        <taxon>Bacteria</taxon>
        <taxon>Pseudomonadati</taxon>
        <taxon>Verrucomicrobiota</taxon>
        <taxon>Opitutia</taxon>
        <taxon>Opitutales</taxon>
        <taxon>Opitutaceae</taxon>
        <taxon>Termitidicoccus</taxon>
    </lineage>
</organism>
<dbReference type="Proteomes" id="UP000078486">
    <property type="component" value="Unassembled WGS sequence"/>
</dbReference>
<dbReference type="SUPFAM" id="SSF52317">
    <property type="entry name" value="Class I glutamine amidotransferase-like"/>
    <property type="match status" value="1"/>
</dbReference>
<dbReference type="PANTHER" id="PTHR42695:SF5">
    <property type="entry name" value="GLUTAMINE AMIDOTRANSFERASE YLR126C-RELATED"/>
    <property type="match status" value="1"/>
</dbReference>
<dbReference type="Gene3D" id="3.40.50.880">
    <property type="match status" value="1"/>
</dbReference>
<proteinExistence type="predicted"/>
<feature type="domain" description="Glutamine amidotransferase" evidence="1">
    <location>
        <begin position="43"/>
        <end position="178"/>
    </location>
</feature>
<accession>A0A178IEE2</accession>
<keyword evidence="2" id="KW-0808">Transferase</keyword>
<evidence type="ECO:0000259" key="1">
    <source>
        <dbReference type="Pfam" id="PF00117"/>
    </source>
</evidence>
<keyword evidence="3" id="KW-1185">Reference proteome</keyword>
<dbReference type="Pfam" id="PF00117">
    <property type="entry name" value="GATase"/>
    <property type="match status" value="1"/>
</dbReference>
<dbReference type="InterPro" id="IPR017926">
    <property type="entry name" value="GATASE"/>
</dbReference>
<dbReference type="AlphaFoldDB" id="A0A178IEE2"/>
<dbReference type="FunFam" id="3.40.50.880:FF:000033">
    <property type="entry name" value="Glutamine amidotransferase class-I"/>
    <property type="match status" value="1"/>
</dbReference>
<sequence length="231" mass="25275">MKIHWFQHVPFEGLGKIGPWLLARGHELTATRFYAGELPGPEAAACDWLVVMGGPMNIYQYRDHPWLRAEKRAIRARIDAGARVLGVCLGAQLIADVLGAKIYQNAEREIGWLPVRAADGGEKEPLAFPAGESLVFHWHGDTFDLPAGAARLASSEGCVNQAFAVGPRVLGLQFHLEMGEAEVERICEKCADELVPGRYVQGAEKILAQTPSAAAGAERLLNRLLERMERG</sequence>
<gene>
    <name evidence="2" type="ORF">AW736_19420</name>
</gene>
<dbReference type="STRING" id="1184151.AW736_19420"/>